<dbReference type="Gene3D" id="1.10.357.10">
    <property type="entry name" value="Tetracycline Repressor, domain 2"/>
    <property type="match status" value="1"/>
</dbReference>
<evidence type="ECO:0000313" key="7">
    <source>
        <dbReference type="EMBL" id="TPW33982.1"/>
    </source>
</evidence>
<keyword evidence="1" id="KW-0805">Transcription regulation</keyword>
<keyword evidence="3" id="KW-0804">Transcription</keyword>
<dbReference type="SUPFAM" id="SSF46689">
    <property type="entry name" value="Homeodomain-like"/>
    <property type="match status" value="1"/>
</dbReference>
<dbReference type="InterPro" id="IPR001647">
    <property type="entry name" value="HTH_TetR"/>
</dbReference>
<keyword evidence="2 4" id="KW-0238">DNA-binding</keyword>
<dbReference type="PANTHER" id="PTHR47506">
    <property type="entry name" value="TRANSCRIPTIONAL REGULATORY PROTEIN"/>
    <property type="match status" value="1"/>
</dbReference>
<dbReference type="SUPFAM" id="SSF48498">
    <property type="entry name" value="Tetracyclin repressor-like, C-terminal domain"/>
    <property type="match status" value="1"/>
</dbReference>
<keyword evidence="8" id="KW-1185">Reference proteome</keyword>
<dbReference type="EMBL" id="SORZ01000002">
    <property type="protein sequence ID" value="TPW33982.1"/>
    <property type="molecule type" value="Genomic_DNA"/>
</dbReference>
<dbReference type="Proteomes" id="UP000315037">
    <property type="component" value="Unassembled WGS sequence"/>
</dbReference>
<feature type="DNA-binding region" description="H-T-H motif" evidence="4">
    <location>
        <begin position="29"/>
        <end position="48"/>
    </location>
</feature>
<reference evidence="7 8" key="1">
    <citation type="submission" date="2019-03" db="EMBL/GenBank/DDBJ databases">
        <title>The complete genome sequence of Neokomagataea sp. Jb2 NBRC113641.</title>
        <authorList>
            <person name="Chua K.-O."/>
            <person name="Chan K.-G."/>
            <person name="See-Too W.-S."/>
        </authorList>
    </citation>
    <scope>NUCLEOTIDE SEQUENCE [LARGE SCALE GENOMIC DNA]</scope>
    <source>
        <strain evidence="7 8">Jb2</strain>
    </source>
</reference>
<evidence type="ECO:0000256" key="5">
    <source>
        <dbReference type="SAM" id="MobiDB-lite"/>
    </source>
</evidence>
<dbReference type="Pfam" id="PF00440">
    <property type="entry name" value="TetR_N"/>
    <property type="match status" value="1"/>
</dbReference>
<feature type="domain" description="HTH tetR-type" evidence="6">
    <location>
        <begin position="6"/>
        <end position="66"/>
    </location>
</feature>
<evidence type="ECO:0000256" key="3">
    <source>
        <dbReference type="ARBA" id="ARBA00023163"/>
    </source>
</evidence>
<evidence type="ECO:0000313" key="8">
    <source>
        <dbReference type="Proteomes" id="UP000315037"/>
    </source>
</evidence>
<dbReference type="AlphaFoldDB" id="A0A506UL58"/>
<dbReference type="GO" id="GO:0003677">
    <property type="term" value="F:DNA binding"/>
    <property type="evidence" value="ECO:0007669"/>
    <property type="project" value="UniProtKB-UniRule"/>
</dbReference>
<gene>
    <name evidence="7" type="ORF">E3202_05285</name>
</gene>
<feature type="compositionally biased region" description="Basic residues" evidence="5">
    <location>
        <begin position="214"/>
        <end position="228"/>
    </location>
</feature>
<proteinExistence type="predicted"/>
<dbReference type="RefSeq" id="WP_165600674.1">
    <property type="nucleotide sequence ID" value="NZ_SORZ01000002.1"/>
</dbReference>
<evidence type="ECO:0000259" key="6">
    <source>
        <dbReference type="PROSITE" id="PS50977"/>
    </source>
</evidence>
<dbReference type="InterPro" id="IPR009057">
    <property type="entry name" value="Homeodomain-like_sf"/>
</dbReference>
<name>A0A506UL58_9PROT</name>
<feature type="region of interest" description="Disordered" evidence="5">
    <location>
        <begin position="193"/>
        <end position="228"/>
    </location>
</feature>
<dbReference type="PANTHER" id="PTHR47506:SF1">
    <property type="entry name" value="HTH-TYPE TRANSCRIPTIONAL REGULATOR YJDC"/>
    <property type="match status" value="1"/>
</dbReference>
<accession>A0A506UL58</accession>
<evidence type="ECO:0000256" key="4">
    <source>
        <dbReference type="PROSITE-ProRule" id="PRU00335"/>
    </source>
</evidence>
<dbReference type="PROSITE" id="PS50977">
    <property type="entry name" value="HTH_TETR_2"/>
    <property type="match status" value="1"/>
</dbReference>
<dbReference type="InterPro" id="IPR036271">
    <property type="entry name" value="Tet_transcr_reg_TetR-rel_C_sf"/>
</dbReference>
<dbReference type="Gene3D" id="1.10.10.60">
    <property type="entry name" value="Homeodomain-like"/>
    <property type="match status" value="1"/>
</dbReference>
<comment type="caution">
    <text evidence="7">The sequence shown here is derived from an EMBL/GenBank/DDBJ whole genome shotgun (WGS) entry which is preliminary data.</text>
</comment>
<evidence type="ECO:0000256" key="2">
    <source>
        <dbReference type="ARBA" id="ARBA00023125"/>
    </source>
</evidence>
<evidence type="ECO:0000256" key="1">
    <source>
        <dbReference type="ARBA" id="ARBA00023015"/>
    </source>
</evidence>
<protein>
    <submittedName>
        <fullName evidence="7">TetR/AcrR family transcriptional regulator</fullName>
    </submittedName>
</protein>
<feature type="compositionally biased region" description="Basic and acidic residues" evidence="5">
    <location>
        <begin position="194"/>
        <end position="210"/>
    </location>
</feature>
<organism evidence="7 8">
    <name type="scientific">Oecophyllibacter saccharovorans</name>
    <dbReference type="NCBI Taxonomy" id="2558360"/>
    <lineage>
        <taxon>Bacteria</taxon>
        <taxon>Pseudomonadati</taxon>
        <taxon>Pseudomonadota</taxon>
        <taxon>Alphaproteobacteria</taxon>
        <taxon>Acetobacterales</taxon>
        <taxon>Acetobacteraceae</taxon>
        <taxon>Oecophyllibacter</taxon>
    </lineage>
</organism>
<sequence>MARPRSFDEQEVLLKALDVFRNKGFRGTSLTDLLAATELSKSSLYDCFGNKKQLFLKAFALYRQARLNFLQSHLENAPHIRAGVEGFFQALLAAPAEGCLSCSEPAVVSHDKEMGEILATDQAELEDFLTKELTAGQQLGNISSAMSARALAHSLMVLYQGLQHMARAGTPAQYLQEAVTGVLTILDPVGGPEKNCKSDGRLQSQREKPAARTPSHRIKRSQNKRVLD</sequence>